<dbReference type="SMART" id="SM00226">
    <property type="entry name" value="LMWPc"/>
    <property type="match status" value="1"/>
</dbReference>
<dbReference type="Pfam" id="PF01451">
    <property type="entry name" value="LMWPc"/>
    <property type="match status" value="1"/>
</dbReference>
<keyword evidence="4" id="KW-1185">Reference proteome</keyword>
<dbReference type="Proteomes" id="UP001500305">
    <property type="component" value="Unassembled WGS sequence"/>
</dbReference>
<dbReference type="PANTHER" id="PTHR11717">
    <property type="entry name" value="LOW MOLECULAR WEIGHT PROTEIN TYROSINE PHOSPHATASE"/>
    <property type="match status" value="1"/>
</dbReference>
<dbReference type="InterPro" id="IPR050438">
    <property type="entry name" value="LMW_PTPase"/>
</dbReference>
<proteinExistence type="predicted"/>
<dbReference type="PANTHER" id="PTHR11717:SF7">
    <property type="entry name" value="LOW MOLECULAR WEIGHT PHOSPHOTYROSINE PROTEIN PHOSPHATASE"/>
    <property type="match status" value="1"/>
</dbReference>
<evidence type="ECO:0000256" key="1">
    <source>
        <dbReference type="ARBA" id="ARBA00013064"/>
    </source>
</evidence>
<feature type="domain" description="Phosphotyrosine protein phosphatase I" evidence="2">
    <location>
        <begin position="1"/>
        <end position="111"/>
    </location>
</feature>
<name>A0ABN3EYZ7_9ACTN</name>
<gene>
    <name evidence="3" type="ORF">GCM10010430_73100</name>
</gene>
<protein>
    <recommendedName>
        <fullName evidence="1">protein-tyrosine-phosphatase</fullName>
        <ecNumber evidence="1">3.1.3.48</ecNumber>
    </recommendedName>
</protein>
<comment type="caution">
    <text evidence="3">The sequence shown here is derived from an EMBL/GenBank/DDBJ whole genome shotgun (WGS) entry which is preliminary data.</text>
</comment>
<reference evidence="3 4" key="1">
    <citation type="journal article" date="2019" name="Int. J. Syst. Evol. Microbiol.">
        <title>The Global Catalogue of Microorganisms (GCM) 10K type strain sequencing project: providing services to taxonomists for standard genome sequencing and annotation.</title>
        <authorList>
            <consortium name="The Broad Institute Genomics Platform"/>
            <consortium name="The Broad Institute Genome Sequencing Center for Infectious Disease"/>
            <person name="Wu L."/>
            <person name="Ma J."/>
        </authorList>
    </citation>
    <scope>NUCLEOTIDE SEQUENCE [LARGE SCALE GENOMIC DNA]</scope>
    <source>
        <strain evidence="3 4">JCM 7356</strain>
    </source>
</reference>
<dbReference type="EC" id="3.1.3.48" evidence="1"/>
<dbReference type="RefSeq" id="WP_344640884.1">
    <property type="nucleotide sequence ID" value="NZ_BAAATR010000055.1"/>
</dbReference>
<evidence type="ECO:0000313" key="3">
    <source>
        <dbReference type="EMBL" id="GAA2276577.1"/>
    </source>
</evidence>
<evidence type="ECO:0000313" key="4">
    <source>
        <dbReference type="Proteomes" id="UP001500305"/>
    </source>
</evidence>
<dbReference type="InterPro" id="IPR023485">
    <property type="entry name" value="Ptyr_pPase"/>
</dbReference>
<sequence>MTVCKGGRCCAPLAAAVLAQQGGSAVETRAAAIRNWHIGEGAHPVMVEVAARHGYDLSGYRGVQVSPDLLAWADTVLAMDSAVLDALREIAGQDSTGKLRLYLDGRDVPDP</sequence>
<accession>A0ABN3EYZ7</accession>
<dbReference type="SUPFAM" id="SSF52788">
    <property type="entry name" value="Phosphotyrosine protein phosphatases I"/>
    <property type="match status" value="1"/>
</dbReference>
<dbReference type="EMBL" id="BAAATR010000055">
    <property type="protein sequence ID" value="GAA2276577.1"/>
    <property type="molecule type" value="Genomic_DNA"/>
</dbReference>
<evidence type="ECO:0000259" key="2">
    <source>
        <dbReference type="SMART" id="SM00226"/>
    </source>
</evidence>
<dbReference type="Gene3D" id="3.40.50.2300">
    <property type="match status" value="1"/>
</dbReference>
<dbReference type="InterPro" id="IPR036196">
    <property type="entry name" value="Ptyr_pPase_sf"/>
</dbReference>
<organism evidence="3 4">
    <name type="scientific">Kitasatospora cystarginea</name>
    <dbReference type="NCBI Taxonomy" id="58350"/>
    <lineage>
        <taxon>Bacteria</taxon>
        <taxon>Bacillati</taxon>
        <taxon>Actinomycetota</taxon>
        <taxon>Actinomycetes</taxon>
        <taxon>Kitasatosporales</taxon>
        <taxon>Streptomycetaceae</taxon>
        <taxon>Kitasatospora</taxon>
    </lineage>
</organism>